<sequence>MAIWRARVLVSPELKRTVVLITRNRLLSAVAEQLAQENDGAYISSTTMHSYVSRDYSSRFSENVPQWQPYDYIWSEINRRYEAAGVTPDLDHLIIDEGQNLPLEFIKWAVRFKARAVSVFADENQSTLYGGCCVADLQAAGFTDVYPLVVNHRNTKEIADVSAYFHNSRALPPATPKRGRGFDIPCLTAVPTWDALADIIAARMENRAEAVGVIVYLKDEVIHLANLLRQRLGRRRVDSYTSDATPGAESAIQMRDSGVTVISGESAIGLEFDTLYLQDLSRSLPATALIQSRRLYMLCARARNKLVLIDGPSRLTQAQLTSLPPDHILER</sequence>
<organism evidence="1 2">
    <name type="scientific">Pseudomonas frederiksbergensis</name>
    <dbReference type="NCBI Taxonomy" id="104087"/>
    <lineage>
        <taxon>Bacteria</taxon>
        <taxon>Pseudomonadati</taxon>
        <taxon>Pseudomonadota</taxon>
        <taxon>Gammaproteobacteria</taxon>
        <taxon>Pseudomonadales</taxon>
        <taxon>Pseudomonadaceae</taxon>
        <taxon>Pseudomonas</taxon>
    </lineage>
</organism>
<dbReference type="Proteomes" id="UP000218385">
    <property type="component" value="Chromosome"/>
</dbReference>
<dbReference type="InterPro" id="IPR027417">
    <property type="entry name" value="P-loop_NTPase"/>
</dbReference>
<dbReference type="AlphaFoldDB" id="A0AB33EAJ4"/>
<gene>
    <name evidence="1" type="ORF">CNN82_10720</name>
</gene>
<accession>A0AB33EAJ4</accession>
<reference evidence="1 2" key="1">
    <citation type="submission" date="2017-09" db="EMBL/GenBank/DDBJ databases">
        <title>Complete Genome sequence of Lysobacter capsici KNU-15.</title>
        <authorList>
            <person name="Kim M.-C."/>
            <person name="Yi H."/>
            <person name="Lee D.-W."/>
            <person name="Shin J.-H."/>
        </authorList>
    </citation>
    <scope>NUCLEOTIDE SEQUENCE [LARGE SCALE GENOMIC DNA]</scope>
    <source>
        <strain evidence="1 2">KNU-15</strain>
    </source>
</reference>
<dbReference type="SUPFAM" id="SSF52540">
    <property type="entry name" value="P-loop containing nucleoside triphosphate hydrolases"/>
    <property type="match status" value="1"/>
</dbReference>
<proteinExistence type="predicted"/>
<evidence type="ECO:0000313" key="1">
    <source>
        <dbReference type="EMBL" id="ATE76875.1"/>
    </source>
</evidence>
<name>A0AB33EAJ4_9PSED</name>
<evidence type="ECO:0000313" key="2">
    <source>
        <dbReference type="Proteomes" id="UP000218385"/>
    </source>
</evidence>
<dbReference type="EMBL" id="CP023466">
    <property type="protein sequence ID" value="ATE76875.1"/>
    <property type="molecule type" value="Genomic_DNA"/>
</dbReference>
<dbReference type="Gene3D" id="3.40.50.300">
    <property type="entry name" value="P-loop containing nucleotide triphosphate hydrolases"/>
    <property type="match status" value="1"/>
</dbReference>
<protein>
    <recommendedName>
        <fullName evidence="3">DNA helicase</fullName>
    </recommendedName>
</protein>
<evidence type="ECO:0008006" key="3">
    <source>
        <dbReference type="Google" id="ProtNLM"/>
    </source>
</evidence>